<dbReference type="SUPFAM" id="SSF48695">
    <property type="entry name" value="Multiheme cytochromes"/>
    <property type="match status" value="1"/>
</dbReference>
<reference evidence="1 2" key="1">
    <citation type="submission" date="2019-01" db="EMBL/GenBank/DDBJ databases">
        <title>Bacillus sp. M5HDSG1-1, whole genome shotgun sequence.</title>
        <authorList>
            <person name="Tuo L."/>
        </authorList>
    </citation>
    <scope>NUCLEOTIDE SEQUENCE [LARGE SCALE GENOMIC DNA]</scope>
    <source>
        <strain evidence="1 2">M5HDSG1-1</strain>
    </source>
</reference>
<dbReference type="AlphaFoldDB" id="A0A437K5L4"/>
<dbReference type="GeneID" id="87617491"/>
<dbReference type="RefSeq" id="WP_127741084.1">
    <property type="nucleotide sequence ID" value="NZ_CAJCKN010000207.1"/>
</dbReference>
<protein>
    <submittedName>
        <fullName evidence="1">Bh protein</fullName>
    </submittedName>
</protein>
<dbReference type="EMBL" id="RZTZ01000013">
    <property type="protein sequence ID" value="RVT58327.1"/>
    <property type="molecule type" value="Genomic_DNA"/>
</dbReference>
<accession>A0A437K5L4</accession>
<name>A0A437K5L4_9BACI</name>
<keyword evidence="2" id="KW-1185">Reference proteome</keyword>
<proteinExistence type="predicted"/>
<dbReference type="InterPro" id="IPR036280">
    <property type="entry name" value="Multihaem_cyt_sf"/>
</dbReference>
<gene>
    <name evidence="1" type="ORF">EM808_22710</name>
</gene>
<organism evidence="1 2">
    <name type="scientific">Niallia taxi</name>
    <dbReference type="NCBI Taxonomy" id="2499688"/>
    <lineage>
        <taxon>Bacteria</taxon>
        <taxon>Bacillati</taxon>
        <taxon>Bacillota</taxon>
        <taxon>Bacilli</taxon>
        <taxon>Bacillales</taxon>
        <taxon>Bacillaceae</taxon>
        <taxon>Niallia</taxon>
    </lineage>
</organism>
<evidence type="ECO:0000313" key="1">
    <source>
        <dbReference type="EMBL" id="RVT58327.1"/>
    </source>
</evidence>
<dbReference type="Proteomes" id="UP000288024">
    <property type="component" value="Unassembled WGS sequence"/>
</dbReference>
<evidence type="ECO:0000313" key="2">
    <source>
        <dbReference type="Proteomes" id="UP000288024"/>
    </source>
</evidence>
<sequence length="111" mass="13385">MEITEFDVSLYCSRCQDETLHYVHYLNNKISSTECTNCHRKIDMHLNPKRELYKEIYKRVVTKPTRLTEEYSQDLNKFIVGVPKRALSKPYRLMKYVDETRIALKKFKSHH</sequence>
<comment type="caution">
    <text evidence="1">The sequence shown here is derived from an EMBL/GenBank/DDBJ whole genome shotgun (WGS) entry which is preliminary data.</text>
</comment>